<evidence type="ECO:0000313" key="2">
    <source>
        <dbReference type="Proteomes" id="UP000499080"/>
    </source>
</evidence>
<gene>
    <name evidence="1" type="ORF">AVEN_116217_1</name>
</gene>
<organism evidence="1 2">
    <name type="scientific">Araneus ventricosus</name>
    <name type="common">Orbweaver spider</name>
    <name type="synonym">Epeira ventricosa</name>
    <dbReference type="NCBI Taxonomy" id="182803"/>
    <lineage>
        <taxon>Eukaryota</taxon>
        <taxon>Metazoa</taxon>
        <taxon>Ecdysozoa</taxon>
        <taxon>Arthropoda</taxon>
        <taxon>Chelicerata</taxon>
        <taxon>Arachnida</taxon>
        <taxon>Araneae</taxon>
        <taxon>Araneomorphae</taxon>
        <taxon>Entelegynae</taxon>
        <taxon>Araneoidea</taxon>
        <taxon>Araneidae</taxon>
        <taxon>Araneus</taxon>
    </lineage>
</organism>
<reference evidence="1 2" key="1">
    <citation type="journal article" date="2019" name="Sci. Rep.">
        <title>Orb-weaving spider Araneus ventricosus genome elucidates the spidroin gene catalogue.</title>
        <authorList>
            <person name="Kono N."/>
            <person name="Nakamura H."/>
            <person name="Ohtoshi R."/>
            <person name="Moran D.A.P."/>
            <person name="Shinohara A."/>
            <person name="Yoshida Y."/>
            <person name="Fujiwara M."/>
            <person name="Mori M."/>
            <person name="Tomita M."/>
            <person name="Arakawa K."/>
        </authorList>
    </citation>
    <scope>NUCLEOTIDE SEQUENCE [LARGE SCALE GENOMIC DNA]</scope>
</reference>
<proteinExistence type="predicted"/>
<dbReference type="OrthoDB" id="6433315at2759"/>
<sequence length="209" mass="24342">MFSHLRFWRQRVADPKRNEPDENPLPRWNLRKAEWTRFSELTDTLLSPGLLDEVNPNKNYIAVSEAIRVCTLETIPRGRVKNYRPFWAEELADLKTIRDNACRQAELTGSVVDNVALRCAQAILKRAINHTKRDYFRNFAAKIDFRRDGIRAHRFLSTLKNESILAKNEILTSNGKTFTTNSDKALALVKYYTTICRLPKNKKEVLEFT</sequence>
<keyword evidence="2" id="KW-1185">Reference proteome</keyword>
<dbReference type="EMBL" id="BGPR01040221">
    <property type="protein sequence ID" value="GBO16322.1"/>
    <property type="molecule type" value="Genomic_DNA"/>
</dbReference>
<dbReference type="AlphaFoldDB" id="A0A4Y2UVS7"/>
<dbReference type="Proteomes" id="UP000499080">
    <property type="component" value="Unassembled WGS sequence"/>
</dbReference>
<accession>A0A4Y2UVS7</accession>
<evidence type="ECO:0000313" key="1">
    <source>
        <dbReference type="EMBL" id="GBO16322.1"/>
    </source>
</evidence>
<protein>
    <submittedName>
        <fullName evidence="1">Uncharacterized protein</fullName>
    </submittedName>
</protein>
<comment type="caution">
    <text evidence="1">The sequence shown here is derived from an EMBL/GenBank/DDBJ whole genome shotgun (WGS) entry which is preliminary data.</text>
</comment>
<name>A0A4Y2UVS7_ARAVE</name>